<evidence type="ECO:0000313" key="7">
    <source>
        <dbReference type="Proteomes" id="UP001593940"/>
    </source>
</evidence>
<evidence type="ECO:0000256" key="1">
    <source>
        <dbReference type="ARBA" id="ARBA00022741"/>
    </source>
</evidence>
<accession>A0ABV6Y9W8</accession>
<comment type="caution">
    <text evidence="6">The sequence shown here is derived from an EMBL/GenBank/DDBJ whole genome shotgun (WGS) entry which is preliminary data.</text>
</comment>
<dbReference type="InterPro" id="IPR014016">
    <property type="entry name" value="UvrD-like_ATP-bd"/>
</dbReference>
<gene>
    <name evidence="6" type="ORF">ACETIH_15215</name>
</gene>
<evidence type="ECO:0000256" key="3">
    <source>
        <dbReference type="ARBA" id="ARBA00022806"/>
    </source>
</evidence>
<evidence type="ECO:0000256" key="2">
    <source>
        <dbReference type="ARBA" id="ARBA00022801"/>
    </source>
</evidence>
<protein>
    <submittedName>
        <fullName evidence="6">UvrD-helicase domain-containing protein</fullName>
    </submittedName>
</protein>
<evidence type="ECO:0000259" key="5">
    <source>
        <dbReference type="Pfam" id="PF00580"/>
    </source>
</evidence>
<dbReference type="InterPro" id="IPR027417">
    <property type="entry name" value="P-loop_NTPase"/>
</dbReference>
<evidence type="ECO:0000256" key="4">
    <source>
        <dbReference type="ARBA" id="ARBA00022840"/>
    </source>
</evidence>
<organism evidence="6 7">
    <name type="scientific">Microvirga arabica</name>
    <dbReference type="NCBI Taxonomy" id="1128671"/>
    <lineage>
        <taxon>Bacteria</taxon>
        <taxon>Pseudomonadati</taxon>
        <taxon>Pseudomonadota</taxon>
        <taxon>Alphaproteobacteria</taxon>
        <taxon>Hyphomicrobiales</taxon>
        <taxon>Methylobacteriaceae</taxon>
        <taxon>Microvirga</taxon>
    </lineage>
</organism>
<dbReference type="RefSeq" id="WP_203275603.1">
    <property type="nucleotide sequence ID" value="NZ_JAFBID010000128.1"/>
</dbReference>
<keyword evidence="2" id="KW-0378">Hydrolase</keyword>
<dbReference type="SUPFAM" id="SSF52540">
    <property type="entry name" value="P-loop containing nucleoside triphosphate hydrolases"/>
    <property type="match status" value="1"/>
</dbReference>
<dbReference type="EMBL" id="JBHOMY010000040">
    <property type="protein sequence ID" value="MFC1458033.1"/>
    <property type="molecule type" value="Genomic_DNA"/>
</dbReference>
<keyword evidence="7" id="KW-1185">Reference proteome</keyword>
<evidence type="ECO:0000313" key="6">
    <source>
        <dbReference type="EMBL" id="MFC1458033.1"/>
    </source>
</evidence>
<keyword evidence="1" id="KW-0547">Nucleotide-binding</keyword>
<feature type="domain" description="UvrD-like helicase ATP-binding" evidence="5">
    <location>
        <begin position="22"/>
        <end position="76"/>
    </location>
</feature>
<dbReference type="Proteomes" id="UP001593940">
    <property type="component" value="Unassembled WGS sequence"/>
</dbReference>
<reference evidence="6 7" key="1">
    <citation type="submission" date="2024-09" db="EMBL/GenBank/DDBJ databases">
        <title>Nodulacao em especies de Leguminosae Basais da Amazonia e Caracterizacao dos Rizobios e Bacterias Associadas aos Nodulos.</title>
        <authorList>
            <person name="Jambeiro I.C.A."/>
            <person name="Lopes I.S."/>
            <person name="Aguiar E.R.G.R."/>
            <person name="Santos A.F.J."/>
            <person name="Dos Santos J.M.F."/>
            <person name="Gross E."/>
        </authorList>
    </citation>
    <scope>NUCLEOTIDE SEQUENCE [LARGE SCALE GENOMIC DNA]</scope>
    <source>
        <strain evidence="6 7">BRUESC1165</strain>
    </source>
</reference>
<dbReference type="Gene3D" id="3.40.50.300">
    <property type="entry name" value="P-loop containing nucleotide triphosphate hydrolases"/>
    <property type="match status" value="1"/>
</dbReference>
<sequence>MPDLASTISADSSLQSVLTEGLNTQQKRAVEEFGRPLLVLSSSGTGKTHVLATKFIYAVQVLGYKPEEIMAVTFTRCSVPAFDGPDQV</sequence>
<proteinExistence type="predicted"/>
<keyword evidence="3" id="KW-0347">Helicase</keyword>
<keyword evidence="4" id="KW-0067">ATP-binding</keyword>
<dbReference type="Pfam" id="PF00580">
    <property type="entry name" value="UvrD-helicase"/>
    <property type="match status" value="1"/>
</dbReference>
<name>A0ABV6Y9W8_9HYPH</name>